<comment type="similarity">
    <text evidence="2">Belongs to the immunoglobulin superfamily. BTN/MOG family.</text>
</comment>
<evidence type="ECO:0000256" key="6">
    <source>
        <dbReference type="ARBA" id="ARBA00023136"/>
    </source>
</evidence>
<dbReference type="SMART" id="SM00449">
    <property type="entry name" value="SPRY"/>
    <property type="match status" value="1"/>
</dbReference>
<dbReference type="SMART" id="SM00409">
    <property type="entry name" value="IG"/>
    <property type="match status" value="1"/>
</dbReference>
<evidence type="ECO:0000313" key="13">
    <source>
        <dbReference type="Proteomes" id="UP000290572"/>
    </source>
</evidence>
<comment type="caution">
    <text evidence="12">The sequence shown here is derived from an EMBL/GenBank/DDBJ whole genome shotgun (WGS) entry which is preliminary data.</text>
</comment>
<evidence type="ECO:0000256" key="2">
    <source>
        <dbReference type="ARBA" id="ARBA00007591"/>
    </source>
</evidence>
<dbReference type="EMBL" id="QBIY01012957">
    <property type="protein sequence ID" value="RXN13644.1"/>
    <property type="molecule type" value="Genomic_DNA"/>
</dbReference>
<dbReference type="InterPro" id="IPR036179">
    <property type="entry name" value="Ig-like_dom_sf"/>
</dbReference>
<dbReference type="Proteomes" id="UP000290572">
    <property type="component" value="Unassembled WGS sequence"/>
</dbReference>
<reference evidence="12 13" key="1">
    <citation type="submission" date="2018-03" db="EMBL/GenBank/DDBJ databases">
        <title>Draft genome sequence of Rohu Carp (Labeo rohita).</title>
        <authorList>
            <person name="Das P."/>
            <person name="Kushwaha B."/>
            <person name="Joshi C.G."/>
            <person name="Kumar D."/>
            <person name="Nagpure N.S."/>
            <person name="Sahoo L."/>
            <person name="Das S.P."/>
            <person name="Bit A."/>
            <person name="Patnaik S."/>
            <person name="Meher P.K."/>
            <person name="Jayasankar P."/>
            <person name="Koringa P.G."/>
            <person name="Patel N.V."/>
            <person name="Hinsu A.T."/>
            <person name="Kumar R."/>
            <person name="Pandey M."/>
            <person name="Agarwal S."/>
            <person name="Srivastava S."/>
            <person name="Singh M."/>
            <person name="Iquebal M.A."/>
            <person name="Jaiswal S."/>
            <person name="Angadi U.B."/>
            <person name="Kumar N."/>
            <person name="Raza M."/>
            <person name="Shah T.M."/>
            <person name="Rai A."/>
            <person name="Jena J.K."/>
        </authorList>
    </citation>
    <scope>NUCLEOTIDE SEQUENCE [LARGE SCALE GENOMIC DNA]</scope>
    <source>
        <strain evidence="12">DASCIFA01</strain>
        <tissue evidence="12">Testis</tissue>
    </source>
</reference>
<gene>
    <name evidence="12" type="ORF">ROHU_009544</name>
</gene>
<evidence type="ECO:0000256" key="3">
    <source>
        <dbReference type="ARBA" id="ARBA00022692"/>
    </source>
</evidence>
<keyword evidence="13" id="KW-1185">Reference proteome</keyword>
<evidence type="ECO:0000256" key="1">
    <source>
        <dbReference type="ARBA" id="ARBA00004479"/>
    </source>
</evidence>
<dbReference type="FunFam" id="2.60.40.10:FF:000142">
    <property type="entry name" value="V-set domain-containing T-cell activation inhibitor 1"/>
    <property type="match status" value="1"/>
</dbReference>
<dbReference type="SUPFAM" id="SSF57997">
    <property type="entry name" value="Tropomyosin"/>
    <property type="match status" value="1"/>
</dbReference>
<dbReference type="PRINTS" id="PR01407">
    <property type="entry name" value="BUTYPHLNCDUF"/>
</dbReference>
<feature type="domain" description="Ig-like" evidence="11">
    <location>
        <begin position="160"/>
        <end position="256"/>
    </location>
</feature>
<keyword evidence="9" id="KW-0393">Immunoglobulin domain</keyword>
<dbReference type="SUPFAM" id="SSF55874">
    <property type="entry name" value="ATPase domain of HSP90 chaperone/DNA topoisomerase II/histidine kinase"/>
    <property type="match status" value="1"/>
</dbReference>
<dbReference type="GO" id="GO:0050852">
    <property type="term" value="P:T cell receptor signaling pathway"/>
    <property type="evidence" value="ECO:0007669"/>
    <property type="project" value="TreeGrafter"/>
</dbReference>
<protein>
    <submittedName>
        <fullName evidence="12">Butyrophilin 3</fullName>
    </submittedName>
</protein>
<dbReference type="InterPro" id="IPR050504">
    <property type="entry name" value="IgSF_BTN/MOG"/>
</dbReference>
<dbReference type="GO" id="GO:0001817">
    <property type="term" value="P:regulation of cytokine production"/>
    <property type="evidence" value="ECO:0007669"/>
    <property type="project" value="TreeGrafter"/>
</dbReference>
<dbReference type="InterPro" id="IPR013320">
    <property type="entry name" value="ConA-like_dom_sf"/>
</dbReference>
<dbReference type="Gene3D" id="2.60.120.920">
    <property type="match status" value="1"/>
</dbReference>
<evidence type="ECO:0000259" key="11">
    <source>
        <dbReference type="PROSITE" id="PS50835"/>
    </source>
</evidence>
<dbReference type="STRING" id="84645.A0A498M3E6"/>
<dbReference type="InterPro" id="IPR006574">
    <property type="entry name" value="PRY"/>
</dbReference>
<keyword evidence="6" id="KW-0472">Membrane</keyword>
<dbReference type="PANTHER" id="PTHR24100:SF151">
    <property type="entry name" value="ICOS LIGAND"/>
    <property type="match status" value="1"/>
</dbReference>
<dbReference type="Pfam" id="PF22705">
    <property type="entry name" value="C2-set_3"/>
    <property type="match status" value="1"/>
</dbReference>
<comment type="subcellular location">
    <subcellularLocation>
        <location evidence="1">Membrane</location>
        <topology evidence="1">Single-pass type I membrane protein</topology>
    </subcellularLocation>
</comment>
<dbReference type="GO" id="GO:0050863">
    <property type="term" value="P:regulation of T cell activation"/>
    <property type="evidence" value="ECO:0007669"/>
    <property type="project" value="UniProtKB-ARBA"/>
</dbReference>
<dbReference type="AlphaFoldDB" id="A0A498M3E6"/>
<evidence type="ECO:0000256" key="9">
    <source>
        <dbReference type="ARBA" id="ARBA00023319"/>
    </source>
</evidence>
<evidence type="ECO:0000256" key="8">
    <source>
        <dbReference type="ARBA" id="ARBA00023180"/>
    </source>
</evidence>
<name>A0A498M3E6_LABRO</name>
<dbReference type="PROSITE" id="PS50188">
    <property type="entry name" value="B302_SPRY"/>
    <property type="match status" value="1"/>
</dbReference>
<dbReference type="SMART" id="SM00406">
    <property type="entry name" value="IGv"/>
    <property type="match status" value="1"/>
</dbReference>
<evidence type="ECO:0000259" key="10">
    <source>
        <dbReference type="PROSITE" id="PS50188"/>
    </source>
</evidence>
<dbReference type="Gene3D" id="1.20.5.340">
    <property type="match status" value="1"/>
</dbReference>
<keyword evidence="3" id="KW-0812">Transmembrane</keyword>
<sequence>MNTVNYRMNRVKQRMNTVNYRMNTFNYRMRRGEYNMVFISELISNSSDALEKLRHKMITAGDTAPMQIHLQTDASKGTFTIQAFLDALQNQAEASSSIIGQFGVGFYSAFMVADKVDVYSQSAETGAPGYKWSSDGSGVFEITEQYKVVGPKDPVFAVAGEDVILPCFVKPSISVVDMRVEWFRPDLKDSQVHLYDDHVDKYTDQIQSYRERTKLNHQELQRGNASLKLSSVRVSDEGLYKCFIQYKSWSDDATVNVKVEAVGRPPVITVDGFDHSGGLHLQCESEGWYPEPDLEWLNSEGNSVNYRINTVEYRMNTFNYRMNTVNYSMNTVNYRMNAVNYRMNAVNYRMNTVNYRMNTVNYSMNTVDYRMNTVNYRMNTVNYRMNTVNYSMNTVDYRMNTVKYSMNTVDYRMNAVNYRMNTVNYRMNTVNYSMNTVDYRMNTVNYRMNTVNYRMNTVNYSMNTVDYRMNTVKYSMNTVDYRMNAVNYRMNTVEYRINSQLQDEHSKLQDGKRRIQHVNVILDADTAHPDLIVSDDGKQVRSGNTQMKGKDRFYEYLGGVGKDGFSSGCFNFEVQVKGQTEWDLGVIRESVNRKDWISLRPENGYWIVGRRDGTYSACDSSVYSLSLSVNPQKVGVFVDYGKGLICFYDVESMSHIYSYTDQSFNEKLYQFVCLGYKMNVNSTPLIICDDY</sequence>
<dbReference type="GO" id="GO:0005102">
    <property type="term" value="F:signaling receptor binding"/>
    <property type="evidence" value="ECO:0007669"/>
    <property type="project" value="TreeGrafter"/>
</dbReference>
<dbReference type="Pfam" id="PF00622">
    <property type="entry name" value="SPRY"/>
    <property type="match status" value="1"/>
</dbReference>
<dbReference type="Pfam" id="PF07686">
    <property type="entry name" value="V-set"/>
    <property type="match status" value="1"/>
</dbReference>
<dbReference type="Pfam" id="PF13765">
    <property type="entry name" value="PRY"/>
    <property type="match status" value="1"/>
</dbReference>
<dbReference type="InterPro" id="IPR007110">
    <property type="entry name" value="Ig-like_dom"/>
</dbReference>
<evidence type="ECO:0000313" key="12">
    <source>
        <dbReference type="EMBL" id="RXN13644.1"/>
    </source>
</evidence>
<dbReference type="CDD" id="cd13733">
    <property type="entry name" value="SPRY_PRY_C-I_1"/>
    <property type="match status" value="1"/>
</dbReference>
<dbReference type="InterPro" id="IPR013783">
    <property type="entry name" value="Ig-like_fold"/>
</dbReference>
<keyword evidence="7" id="KW-1015">Disulfide bond</keyword>
<evidence type="ECO:0000256" key="7">
    <source>
        <dbReference type="ARBA" id="ARBA00023157"/>
    </source>
</evidence>
<accession>A0A498M3E6</accession>
<dbReference type="GO" id="GO:1903037">
    <property type="term" value="P:regulation of leukocyte cell-cell adhesion"/>
    <property type="evidence" value="ECO:0007669"/>
    <property type="project" value="UniProtKB-ARBA"/>
</dbReference>
<dbReference type="InterPro" id="IPR053896">
    <property type="entry name" value="BTN3A2-like_Ig-C"/>
</dbReference>
<proteinExistence type="inferred from homology"/>
<dbReference type="PROSITE" id="PS50835">
    <property type="entry name" value="IG_LIKE"/>
    <property type="match status" value="1"/>
</dbReference>
<dbReference type="SMART" id="SM00589">
    <property type="entry name" value="PRY"/>
    <property type="match status" value="1"/>
</dbReference>
<dbReference type="FunFam" id="2.60.120.920:FF:000004">
    <property type="entry name" value="Butyrophilin subfamily 1 member A1"/>
    <property type="match status" value="1"/>
</dbReference>
<dbReference type="SUPFAM" id="SSF49899">
    <property type="entry name" value="Concanavalin A-like lectins/glucanases"/>
    <property type="match status" value="1"/>
</dbReference>
<keyword evidence="4" id="KW-0732">Signal</keyword>
<dbReference type="InterPro" id="IPR013106">
    <property type="entry name" value="Ig_V-set"/>
</dbReference>
<dbReference type="InterPro" id="IPR001870">
    <property type="entry name" value="B30.2/SPRY"/>
</dbReference>
<dbReference type="InterPro" id="IPR003877">
    <property type="entry name" value="SPRY_dom"/>
</dbReference>
<feature type="domain" description="B30.2/SPRY" evidence="10">
    <location>
        <begin position="500"/>
        <end position="691"/>
    </location>
</feature>
<dbReference type="Gene3D" id="3.30.565.10">
    <property type="entry name" value="Histidine kinase-like ATPase, C-terminal domain"/>
    <property type="match status" value="2"/>
</dbReference>
<keyword evidence="5" id="KW-1133">Transmembrane helix</keyword>
<dbReference type="GO" id="GO:0009897">
    <property type="term" value="C:external side of plasma membrane"/>
    <property type="evidence" value="ECO:0007669"/>
    <property type="project" value="TreeGrafter"/>
</dbReference>
<dbReference type="InterPro" id="IPR043136">
    <property type="entry name" value="B30.2/SPRY_sf"/>
</dbReference>
<dbReference type="Gene3D" id="2.60.40.10">
    <property type="entry name" value="Immunoglobulins"/>
    <property type="match status" value="2"/>
</dbReference>
<dbReference type="SUPFAM" id="SSF48726">
    <property type="entry name" value="Immunoglobulin"/>
    <property type="match status" value="1"/>
</dbReference>
<organism evidence="12 13">
    <name type="scientific">Labeo rohita</name>
    <name type="common">Indian major carp</name>
    <name type="synonym">Cyprinus rohita</name>
    <dbReference type="NCBI Taxonomy" id="84645"/>
    <lineage>
        <taxon>Eukaryota</taxon>
        <taxon>Metazoa</taxon>
        <taxon>Chordata</taxon>
        <taxon>Craniata</taxon>
        <taxon>Vertebrata</taxon>
        <taxon>Euteleostomi</taxon>
        <taxon>Actinopterygii</taxon>
        <taxon>Neopterygii</taxon>
        <taxon>Teleostei</taxon>
        <taxon>Ostariophysi</taxon>
        <taxon>Cypriniformes</taxon>
        <taxon>Cyprinidae</taxon>
        <taxon>Labeoninae</taxon>
        <taxon>Labeonini</taxon>
        <taxon>Labeo</taxon>
    </lineage>
</organism>
<dbReference type="InterPro" id="IPR003599">
    <property type="entry name" value="Ig_sub"/>
</dbReference>
<dbReference type="InterPro" id="IPR003879">
    <property type="entry name" value="Butyrophylin_SPRY"/>
</dbReference>
<dbReference type="InterPro" id="IPR036890">
    <property type="entry name" value="HATPase_C_sf"/>
</dbReference>
<evidence type="ECO:0000256" key="4">
    <source>
        <dbReference type="ARBA" id="ARBA00022729"/>
    </source>
</evidence>
<dbReference type="PANTHER" id="PTHR24100">
    <property type="entry name" value="BUTYROPHILIN"/>
    <property type="match status" value="1"/>
</dbReference>
<keyword evidence="8" id="KW-0325">Glycoprotein</keyword>
<evidence type="ECO:0000256" key="5">
    <source>
        <dbReference type="ARBA" id="ARBA00022989"/>
    </source>
</evidence>